<dbReference type="OrthoDB" id="10396412at2759"/>
<gene>
    <name evidence="1" type="ORF">SPRG_21418</name>
</gene>
<organism evidence="1 2">
    <name type="scientific">Saprolegnia parasitica (strain CBS 223.65)</name>
    <dbReference type="NCBI Taxonomy" id="695850"/>
    <lineage>
        <taxon>Eukaryota</taxon>
        <taxon>Sar</taxon>
        <taxon>Stramenopiles</taxon>
        <taxon>Oomycota</taxon>
        <taxon>Saprolegniomycetes</taxon>
        <taxon>Saprolegniales</taxon>
        <taxon>Saprolegniaceae</taxon>
        <taxon>Saprolegnia</taxon>
    </lineage>
</organism>
<evidence type="ECO:0000313" key="2">
    <source>
        <dbReference type="Proteomes" id="UP000030745"/>
    </source>
</evidence>
<dbReference type="Proteomes" id="UP000030745">
    <property type="component" value="Unassembled WGS sequence"/>
</dbReference>
<proteinExistence type="predicted"/>
<dbReference type="KEGG" id="spar:SPRG_21418"/>
<dbReference type="GeneID" id="24142158"/>
<accession>A0A067C153</accession>
<name>A0A067C153_SAPPC</name>
<keyword evidence="2" id="KW-1185">Reference proteome</keyword>
<protein>
    <submittedName>
        <fullName evidence="1">Uncharacterized protein</fullName>
    </submittedName>
</protein>
<evidence type="ECO:0000313" key="1">
    <source>
        <dbReference type="EMBL" id="KDO20276.1"/>
    </source>
</evidence>
<dbReference type="EMBL" id="KK583317">
    <property type="protein sequence ID" value="KDO20276.1"/>
    <property type="molecule type" value="Genomic_DNA"/>
</dbReference>
<dbReference type="VEuPathDB" id="FungiDB:SPRG_21418"/>
<feature type="non-terminal residue" evidence="1">
    <location>
        <position position="1"/>
    </location>
</feature>
<dbReference type="RefSeq" id="XP_012209032.1">
    <property type="nucleotide sequence ID" value="XM_012353642.1"/>
</dbReference>
<sequence>HFPSLYATIHYASGHDHTARPLERRAQAPRLHDRTTFERQRVQGTAAPHARSMKVVRLALKMEQKLFDATHGRKLSDTSIQKYLVVLAARACKSWVRTVPI</sequence>
<dbReference type="AlphaFoldDB" id="A0A067C153"/>
<reference evidence="1 2" key="1">
    <citation type="journal article" date="2013" name="PLoS Genet.">
        <title>Distinctive expansion of potential virulence genes in the genome of the oomycete fish pathogen Saprolegnia parasitica.</title>
        <authorList>
            <person name="Jiang R.H."/>
            <person name="de Bruijn I."/>
            <person name="Haas B.J."/>
            <person name="Belmonte R."/>
            <person name="Lobach L."/>
            <person name="Christie J."/>
            <person name="van den Ackerveken G."/>
            <person name="Bottin A."/>
            <person name="Bulone V."/>
            <person name="Diaz-Moreno S.M."/>
            <person name="Dumas B."/>
            <person name="Fan L."/>
            <person name="Gaulin E."/>
            <person name="Govers F."/>
            <person name="Grenville-Briggs L.J."/>
            <person name="Horner N.R."/>
            <person name="Levin J.Z."/>
            <person name="Mammella M."/>
            <person name="Meijer H.J."/>
            <person name="Morris P."/>
            <person name="Nusbaum C."/>
            <person name="Oome S."/>
            <person name="Phillips A.J."/>
            <person name="van Rooyen D."/>
            <person name="Rzeszutek E."/>
            <person name="Saraiva M."/>
            <person name="Secombes C.J."/>
            <person name="Seidl M.F."/>
            <person name="Snel B."/>
            <person name="Stassen J.H."/>
            <person name="Sykes S."/>
            <person name="Tripathy S."/>
            <person name="van den Berg H."/>
            <person name="Vega-Arreguin J.C."/>
            <person name="Wawra S."/>
            <person name="Young S.K."/>
            <person name="Zeng Q."/>
            <person name="Dieguez-Uribeondo J."/>
            <person name="Russ C."/>
            <person name="Tyler B.M."/>
            <person name="van West P."/>
        </authorList>
    </citation>
    <scope>NUCLEOTIDE SEQUENCE [LARGE SCALE GENOMIC DNA]</scope>
    <source>
        <strain evidence="1 2">CBS 223.65</strain>
    </source>
</reference>